<dbReference type="AlphaFoldDB" id="A0A1H6NDU5"/>
<dbReference type="Proteomes" id="UP000182272">
    <property type="component" value="Chromosome I"/>
</dbReference>
<dbReference type="EMBL" id="LT629972">
    <property type="protein sequence ID" value="SEI13345.1"/>
    <property type="molecule type" value="Genomic_DNA"/>
</dbReference>
<dbReference type="RefSeq" id="WP_155250576.1">
    <property type="nucleotide sequence ID" value="NZ_LT629972.1"/>
</dbReference>
<evidence type="ECO:0000313" key="1">
    <source>
        <dbReference type="EMBL" id="SEI13345.1"/>
    </source>
</evidence>
<dbReference type="OrthoDB" id="5860733at2"/>
<name>A0A1H6NDU5_9PSED</name>
<evidence type="ECO:0000313" key="2">
    <source>
        <dbReference type="Proteomes" id="UP000182272"/>
    </source>
</evidence>
<sequence>MKSPLTLAATQALSQNDTTLKPLLRETYRFPDGALSRARGNLRLQAIQRIDDIVMFHQFAMFTHTRSNELIAPVFEAFNEHYDRMFENMGDDQEKISSARLAFRNFNEVAQLEQIQCIANESLVINLWATIEQISTRCLEIIENSDSGNRAPHRWNIIEKHYTNHNANLNKASSYSTINELRTLNNKIKHSYIVDKDLIKFEHFKNHENKRINTIPLRTFDYTLAAYNFACFITNRTGESIFYPENEEDDYDD</sequence>
<proteinExistence type="predicted"/>
<protein>
    <submittedName>
        <fullName evidence="1">Uncharacterized protein</fullName>
    </submittedName>
</protein>
<organism evidence="1 2">
    <name type="scientific">Pseudomonas asplenii</name>
    <dbReference type="NCBI Taxonomy" id="53407"/>
    <lineage>
        <taxon>Bacteria</taxon>
        <taxon>Pseudomonadati</taxon>
        <taxon>Pseudomonadota</taxon>
        <taxon>Gammaproteobacteria</taxon>
        <taxon>Pseudomonadales</taxon>
        <taxon>Pseudomonadaceae</taxon>
        <taxon>Pseudomonas</taxon>
    </lineage>
</organism>
<gene>
    <name evidence="1" type="ORF">SAMN05216581_2606</name>
</gene>
<reference evidence="1 2" key="1">
    <citation type="submission" date="2016-10" db="EMBL/GenBank/DDBJ databases">
        <authorList>
            <person name="de Groot N.N."/>
        </authorList>
    </citation>
    <scope>NUCLEOTIDE SEQUENCE [LARGE SCALE GENOMIC DNA]</scope>
    <source>
        <strain evidence="1 2">LMG 2158</strain>
    </source>
</reference>
<accession>A0A1H6NDU5</accession>